<dbReference type="VEuPathDB" id="FungiDB:Z519_09710"/>
<dbReference type="GO" id="GO:0004497">
    <property type="term" value="F:monooxygenase activity"/>
    <property type="evidence" value="ECO:0007669"/>
    <property type="project" value="InterPro"/>
</dbReference>
<dbReference type="AlphaFoldDB" id="A0A0D2HYC8"/>
<dbReference type="GO" id="GO:0020037">
    <property type="term" value="F:heme binding"/>
    <property type="evidence" value="ECO:0007669"/>
    <property type="project" value="InterPro"/>
</dbReference>
<proteinExistence type="predicted"/>
<name>A0A0D2HYC8_CLAB1</name>
<dbReference type="Gene3D" id="1.10.630.10">
    <property type="entry name" value="Cytochrome P450"/>
    <property type="match status" value="1"/>
</dbReference>
<gene>
    <name evidence="1" type="ORF">Z519_09710</name>
</gene>
<dbReference type="RefSeq" id="XP_016616223.1">
    <property type="nucleotide sequence ID" value="XM_016767431.1"/>
</dbReference>
<protein>
    <submittedName>
        <fullName evidence="1">Uncharacterized protein</fullName>
    </submittedName>
</protein>
<evidence type="ECO:0000313" key="1">
    <source>
        <dbReference type="EMBL" id="KIW89554.1"/>
    </source>
</evidence>
<organism evidence="1 2">
    <name type="scientific">Cladophialophora bantiana (strain ATCC 10958 / CBS 173.52 / CDC B-1940 / NIH 8579)</name>
    <name type="common">Xylohypha bantiana</name>
    <dbReference type="NCBI Taxonomy" id="1442370"/>
    <lineage>
        <taxon>Eukaryota</taxon>
        <taxon>Fungi</taxon>
        <taxon>Dikarya</taxon>
        <taxon>Ascomycota</taxon>
        <taxon>Pezizomycotina</taxon>
        <taxon>Eurotiomycetes</taxon>
        <taxon>Chaetothyriomycetidae</taxon>
        <taxon>Chaetothyriales</taxon>
        <taxon>Herpotrichiellaceae</taxon>
        <taxon>Cladophialophora</taxon>
    </lineage>
</organism>
<evidence type="ECO:0000313" key="2">
    <source>
        <dbReference type="Proteomes" id="UP000053789"/>
    </source>
</evidence>
<dbReference type="EMBL" id="KN846995">
    <property type="protein sequence ID" value="KIW89554.1"/>
    <property type="molecule type" value="Genomic_DNA"/>
</dbReference>
<reference evidence="1" key="1">
    <citation type="submission" date="2015-01" db="EMBL/GenBank/DDBJ databases">
        <title>The Genome Sequence of Cladophialophora bantiana CBS 173.52.</title>
        <authorList>
            <consortium name="The Broad Institute Genomics Platform"/>
            <person name="Cuomo C."/>
            <person name="de Hoog S."/>
            <person name="Gorbushina A."/>
            <person name="Stielow B."/>
            <person name="Teixiera M."/>
            <person name="Abouelleil A."/>
            <person name="Chapman S.B."/>
            <person name="Priest M."/>
            <person name="Young S.K."/>
            <person name="Wortman J."/>
            <person name="Nusbaum C."/>
            <person name="Birren B."/>
        </authorList>
    </citation>
    <scope>NUCLEOTIDE SEQUENCE [LARGE SCALE GENOMIC DNA]</scope>
    <source>
        <strain evidence="1">CBS 173.52</strain>
    </source>
</reference>
<sequence length="98" mass="11375">MACSDPKAIHIIYPMKSAPPKSDFYSMWQNPNIGNFPDHFSQRDEKVHAERRRIISHVYSLSNILHSEPYIDNCSNLFMQRMGAYADAEETVDLGEWL</sequence>
<dbReference type="OrthoDB" id="3934656at2759"/>
<dbReference type="Proteomes" id="UP000053789">
    <property type="component" value="Unassembled WGS sequence"/>
</dbReference>
<keyword evidence="2" id="KW-1185">Reference proteome</keyword>
<dbReference type="GO" id="GO:0016705">
    <property type="term" value="F:oxidoreductase activity, acting on paired donors, with incorporation or reduction of molecular oxygen"/>
    <property type="evidence" value="ECO:0007669"/>
    <property type="project" value="InterPro"/>
</dbReference>
<accession>A0A0D2HYC8</accession>
<dbReference type="GeneID" id="27702638"/>
<dbReference type="GO" id="GO:0005506">
    <property type="term" value="F:iron ion binding"/>
    <property type="evidence" value="ECO:0007669"/>
    <property type="project" value="InterPro"/>
</dbReference>
<dbReference type="SUPFAM" id="SSF48264">
    <property type="entry name" value="Cytochrome P450"/>
    <property type="match status" value="1"/>
</dbReference>
<dbReference type="InterPro" id="IPR036396">
    <property type="entry name" value="Cyt_P450_sf"/>
</dbReference>
<dbReference type="HOGENOM" id="CLU_2333448_0_0_1"/>